<dbReference type="AlphaFoldDB" id="R7RW38"/>
<evidence type="ECO:0000259" key="1">
    <source>
        <dbReference type="Pfam" id="PF18885"/>
    </source>
</evidence>
<dbReference type="EMBL" id="JH687404">
    <property type="protein sequence ID" value="EIM79479.1"/>
    <property type="molecule type" value="Genomic_DNA"/>
</dbReference>
<accession>R7RW38</accession>
<organism evidence="2 3">
    <name type="scientific">Stereum hirsutum (strain FP-91666)</name>
    <name type="common">White-rot fungus</name>
    <dbReference type="NCBI Taxonomy" id="721885"/>
    <lineage>
        <taxon>Eukaryota</taxon>
        <taxon>Fungi</taxon>
        <taxon>Dikarya</taxon>
        <taxon>Basidiomycota</taxon>
        <taxon>Agaricomycotina</taxon>
        <taxon>Agaricomycetes</taxon>
        <taxon>Russulales</taxon>
        <taxon>Stereaceae</taxon>
        <taxon>Stereum</taxon>
    </lineage>
</organism>
<name>R7RW38_STEHR</name>
<feature type="domain" description="DUF5648" evidence="1">
    <location>
        <begin position="16"/>
        <end position="155"/>
    </location>
</feature>
<protein>
    <recommendedName>
        <fullName evidence="1">DUF5648 domain-containing protein</fullName>
    </recommendedName>
</protein>
<sequence>MQGDIFCDPESAFTAFYRAYNGPTVDHFYTTSVTELDNAVNQLGYSAEGITRRVLTAESACPYIKSEPLYRAYSTTAFDHFYTTSESEWNNAIVNLGYNREGIAGYVYADQVCDSIPLFRTYGAAGTDYFYTANEQEYDGVVEGGFADEGIVGYILPA</sequence>
<dbReference type="OrthoDB" id="9971254at2759"/>
<dbReference type="GeneID" id="18806544"/>
<dbReference type="Pfam" id="PF18885">
    <property type="entry name" value="DUF5648"/>
    <property type="match status" value="1"/>
</dbReference>
<dbReference type="OMA" id="YRAYHPT"/>
<gene>
    <name evidence="2" type="ORF">STEHIDRAFT_69486</name>
</gene>
<evidence type="ECO:0000313" key="2">
    <source>
        <dbReference type="EMBL" id="EIM79479.1"/>
    </source>
</evidence>
<dbReference type="RefSeq" id="XP_007311398.1">
    <property type="nucleotide sequence ID" value="XM_007311336.1"/>
</dbReference>
<evidence type="ECO:0000313" key="3">
    <source>
        <dbReference type="Proteomes" id="UP000053927"/>
    </source>
</evidence>
<dbReference type="eggNOG" id="ENOG502SFJ8">
    <property type="taxonomic scope" value="Eukaryota"/>
</dbReference>
<dbReference type="Proteomes" id="UP000053927">
    <property type="component" value="Unassembled WGS sequence"/>
</dbReference>
<proteinExistence type="predicted"/>
<dbReference type="InterPro" id="IPR043708">
    <property type="entry name" value="DUF5648"/>
</dbReference>
<reference evidence="3" key="1">
    <citation type="journal article" date="2012" name="Science">
        <title>The Paleozoic origin of enzymatic lignin decomposition reconstructed from 31 fungal genomes.</title>
        <authorList>
            <person name="Floudas D."/>
            <person name="Binder M."/>
            <person name="Riley R."/>
            <person name="Barry K."/>
            <person name="Blanchette R.A."/>
            <person name="Henrissat B."/>
            <person name="Martinez A.T."/>
            <person name="Otillar R."/>
            <person name="Spatafora J.W."/>
            <person name="Yadav J.S."/>
            <person name="Aerts A."/>
            <person name="Benoit I."/>
            <person name="Boyd A."/>
            <person name="Carlson A."/>
            <person name="Copeland A."/>
            <person name="Coutinho P.M."/>
            <person name="de Vries R.P."/>
            <person name="Ferreira P."/>
            <person name="Findley K."/>
            <person name="Foster B."/>
            <person name="Gaskell J."/>
            <person name="Glotzer D."/>
            <person name="Gorecki P."/>
            <person name="Heitman J."/>
            <person name="Hesse C."/>
            <person name="Hori C."/>
            <person name="Igarashi K."/>
            <person name="Jurgens J.A."/>
            <person name="Kallen N."/>
            <person name="Kersten P."/>
            <person name="Kohler A."/>
            <person name="Kuees U."/>
            <person name="Kumar T.K.A."/>
            <person name="Kuo A."/>
            <person name="LaButti K."/>
            <person name="Larrondo L.F."/>
            <person name="Lindquist E."/>
            <person name="Ling A."/>
            <person name="Lombard V."/>
            <person name="Lucas S."/>
            <person name="Lundell T."/>
            <person name="Martin R."/>
            <person name="McLaughlin D.J."/>
            <person name="Morgenstern I."/>
            <person name="Morin E."/>
            <person name="Murat C."/>
            <person name="Nagy L.G."/>
            <person name="Nolan M."/>
            <person name="Ohm R.A."/>
            <person name="Patyshakuliyeva A."/>
            <person name="Rokas A."/>
            <person name="Ruiz-Duenas F.J."/>
            <person name="Sabat G."/>
            <person name="Salamov A."/>
            <person name="Samejima M."/>
            <person name="Schmutz J."/>
            <person name="Slot J.C."/>
            <person name="St John F."/>
            <person name="Stenlid J."/>
            <person name="Sun H."/>
            <person name="Sun S."/>
            <person name="Syed K."/>
            <person name="Tsang A."/>
            <person name="Wiebenga A."/>
            <person name="Young D."/>
            <person name="Pisabarro A."/>
            <person name="Eastwood D.C."/>
            <person name="Martin F."/>
            <person name="Cullen D."/>
            <person name="Grigoriev I.V."/>
            <person name="Hibbett D.S."/>
        </authorList>
    </citation>
    <scope>NUCLEOTIDE SEQUENCE [LARGE SCALE GENOMIC DNA]</scope>
    <source>
        <strain evidence="3">FP-91666</strain>
    </source>
</reference>
<keyword evidence="3" id="KW-1185">Reference proteome</keyword>
<dbReference type="KEGG" id="shs:STEHIDRAFT_69486"/>